<evidence type="ECO:0000313" key="5">
    <source>
        <dbReference type="Proteomes" id="UP000645966"/>
    </source>
</evidence>
<keyword evidence="2" id="KW-0472">Membrane</keyword>
<sequence>MRTFRRAALASATAIALTLGATTVAVADETKDEQKPGSSVTNSNENKGDNDKKSSDVKDKLGSSDKKDDDEKASDNKTSSDVKDKLGSSDKKGSSDNKDKGAQLSSKGNSGLNSSEFGKMLDGDKPVNGRDVFGSEVETDIPAWARVLRLITATTLIGSFFGLIVFPVYNFLKFNNWVH</sequence>
<evidence type="ECO:0000256" key="1">
    <source>
        <dbReference type="SAM" id="MobiDB-lite"/>
    </source>
</evidence>
<dbReference type="AlphaFoldDB" id="A0A934I7G1"/>
<evidence type="ECO:0000313" key="4">
    <source>
        <dbReference type="EMBL" id="MBI8989762.1"/>
    </source>
</evidence>
<feature type="signal peptide" evidence="3">
    <location>
        <begin position="1"/>
        <end position="27"/>
    </location>
</feature>
<feature type="region of interest" description="Disordered" evidence="1">
    <location>
        <begin position="28"/>
        <end position="125"/>
    </location>
</feature>
<dbReference type="Proteomes" id="UP000645966">
    <property type="component" value="Unassembled WGS sequence"/>
</dbReference>
<keyword evidence="2" id="KW-0812">Transmembrane</keyword>
<comment type="caution">
    <text evidence="4">The sequence shown here is derived from an EMBL/GenBank/DDBJ whole genome shotgun (WGS) entry which is preliminary data.</text>
</comment>
<feature type="compositionally biased region" description="Basic and acidic residues" evidence="1">
    <location>
        <begin position="46"/>
        <end position="101"/>
    </location>
</feature>
<feature type="chain" id="PRO_5037428003" description="Secreted protein" evidence="3">
    <location>
        <begin position="28"/>
        <end position="179"/>
    </location>
</feature>
<dbReference type="EMBL" id="JAEIOS010000013">
    <property type="protein sequence ID" value="MBI8989762.1"/>
    <property type="molecule type" value="Genomic_DNA"/>
</dbReference>
<evidence type="ECO:0000256" key="3">
    <source>
        <dbReference type="SAM" id="SignalP"/>
    </source>
</evidence>
<accession>A0A934I7G1</accession>
<reference evidence="4" key="1">
    <citation type="submission" date="2020-12" db="EMBL/GenBank/DDBJ databases">
        <title>Genome public.</title>
        <authorList>
            <person name="Sun Q."/>
        </authorList>
    </citation>
    <scope>NUCLEOTIDE SEQUENCE</scope>
    <source>
        <strain evidence="4">CCM 8863</strain>
    </source>
</reference>
<feature type="transmembrane region" description="Helical" evidence="2">
    <location>
        <begin position="150"/>
        <end position="172"/>
    </location>
</feature>
<dbReference type="RefSeq" id="WP_198738795.1">
    <property type="nucleotide sequence ID" value="NZ_JAEIOS010000013.1"/>
</dbReference>
<keyword evidence="2" id="KW-1133">Transmembrane helix</keyword>
<gene>
    <name evidence="4" type="ORF">JDV75_08315</name>
</gene>
<protein>
    <recommendedName>
        <fullName evidence="6">Secreted protein</fullName>
    </recommendedName>
</protein>
<proteinExistence type="predicted"/>
<evidence type="ECO:0008006" key="6">
    <source>
        <dbReference type="Google" id="ProtNLM"/>
    </source>
</evidence>
<keyword evidence="3" id="KW-0732">Signal</keyword>
<feature type="compositionally biased region" description="Low complexity" evidence="1">
    <location>
        <begin position="104"/>
        <end position="115"/>
    </location>
</feature>
<keyword evidence="5" id="KW-1185">Reference proteome</keyword>
<name>A0A934I7G1_9CORY</name>
<organism evidence="4 5">
    <name type="scientific">Corynebacterium meridianum</name>
    <dbReference type="NCBI Taxonomy" id="2765363"/>
    <lineage>
        <taxon>Bacteria</taxon>
        <taxon>Bacillati</taxon>
        <taxon>Actinomycetota</taxon>
        <taxon>Actinomycetes</taxon>
        <taxon>Mycobacteriales</taxon>
        <taxon>Corynebacteriaceae</taxon>
        <taxon>Corynebacterium</taxon>
    </lineage>
</organism>
<evidence type="ECO:0000256" key="2">
    <source>
        <dbReference type="SAM" id="Phobius"/>
    </source>
</evidence>